<keyword evidence="11 14" id="KW-0472">Membrane</keyword>
<evidence type="ECO:0000313" key="16">
    <source>
        <dbReference type="EMBL" id="UWN56654.1"/>
    </source>
</evidence>
<dbReference type="InterPro" id="IPR002543">
    <property type="entry name" value="FtsK_dom"/>
</dbReference>
<dbReference type="EMBL" id="CP102294">
    <property type="protein sequence ID" value="UWN56654.1"/>
    <property type="molecule type" value="Genomic_DNA"/>
</dbReference>
<dbReference type="PANTHER" id="PTHR22683">
    <property type="entry name" value="SPORULATION PROTEIN RELATED"/>
    <property type="match status" value="1"/>
</dbReference>
<dbReference type="Pfam" id="PF01580">
    <property type="entry name" value="FtsK_SpoIIIE"/>
    <property type="match status" value="1"/>
</dbReference>
<feature type="transmembrane region" description="Helical" evidence="14">
    <location>
        <begin position="157"/>
        <end position="183"/>
    </location>
</feature>
<keyword evidence="3" id="KW-1003">Cell membrane</keyword>
<keyword evidence="8 13" id="KW-0067">ATP-binding</keyword>
<evidence type="ECO:0000256" key="4">
    <source>
        <dbReference type="ARBA" id="ARBA00022618"/>
    </source>
</evidence>
<dbReference type="InterPro" id="IPR036388">
    <property type="entry name" value="WH-like_DNA-bd_sf"/>
</dbReference>
<organism evidence="16 17">
    <name type="scientific">Alistipes ihumii AP11</name>
    <dbReference type="NCBI Taxonomy" id="1211813"/>
    <lineage>
        <taxon>Bacteria</taxon>
        <taxon>Pseudomonadati</taxon>
        <taxon>Bacteroidota</taxon>
        <taxon>Bacteroidia</taxon>
        <taxon>Bacteroidales</taxon>
        <taxon>Rikenellaceae</taxon>
        <taxon>Alistipes</taxon>
    </lineage>
</organism>
<evidence type="ECO:0000256" key="12">
    <source>
        <dbReference type="ARBA" id="ARBA00023306"/>
    </source>
</evidence>
<name>A0ABY5UZ36_9BACT</name>
<keyword evidence="6 13" id="KW-0547">Nucleotide-binding</keyword>
<dbReference type="PANTHER" id="PTHR22683:SF41">
    <property type="entry name" value="DNA TRANSLOCASE FTSK"/>
    <property type="match status" value="1"/>
</dbReference>
<evidence type="ECO:0000256" key="14">
    <source>
        <dbReference type="SAM" id="Phobius"/>
    </source>
</evidence>
<feature type="binding site" evidence="13">
    <location>
        <begin position="617"/>
        <end position="624"/>
    </location>
    <ligand>
        <name>ATP</name>
        <dbReference type="ChEBI" id="CHEBI:30616"/>
    </ligand>
</feature>
<dbReference type="Gene3D" id="3.30.980.40">
    <property type="match status" value="1"/>
</dbReference>
<feature type="transmembrane region" description="Helical" evidence="14">
    <location>
        <begin position="118"/>
        <end position="137"/>
    </location>
</feature>
<keyword evidence="7" id="KW-0159">Chromosome partition</keyword>
<dbReference type="RefSeq" id="WP_019246636.1">
    <property type="nucleotide sequence ID" value="NZ_CAPH01000018.1"/>
</dbReference>
<accession>A0ABY5UZ36</accession>
<dbReference type="InterPro" id="IPR036390">
    <property type="entry name" value="WH_DNA-bd_sf"/>
</dbReference>
<evidence type="ECO:0000256" key="8">
    <source>
        <dbReference type="ARBA" id="ARBA00022840"/>
    </source>
</evidence>
<evidence type="ECO:0000256" key="7">
    <source>
        <dbReference type="ARBA" id="ARBA00022829"/>
    </source>
</evidence>
<evidence type="ECO:0000256" key="1">
    <source>
        <dbReference type="ARBA" id="ARBA00004651"/>
    </source>
</evidence>
<dbReference type="GeneID" id="82891730"/>
<evidence type="ECO:0000259" key="15">
    <source>
        <dbReference type="PROSITE" id="PS50901"/>
    </source>
</evidence>
<dbReference type="Pfam" id="PF13491">
    <property type="entry name" value="FtsK_4TM"/>
    <property type="match status" value="1"/>
</dbReference>
<dbReference type="Proteomes" id="UP001059295">
    <property type="component" value="Chromosome"/>
</dbReference>
<keyword evidence="17" id="KW-1185">Reference proteome</keyword>
<dbReference type="InterPro" id="IPR041027">
    <property type="entry name" value="FtsK_alpha"/>
</dbReference>
<evidence type="ECO:0000256" key="3">
    <source>
        <dbReference type="ARBA" id="ARBA00022475"/>
    </source>
</evidence>
<dbReference type="Gene3D" id="1.10.10.10">
    <property type="entry name" value="Winged helix-like DNA-binding domain superfamily/Winged helix DNA-binding domain"/>
    <property type="match status" value="1"/>
</dbReference>
<evidence type="ECO:0000256" key="2">
    <source>
        <dbReference type="ARBA" id="ARBA00006474"/>
    </source>
</evidence>
<evidence type="ECO:0000313" key="17">
    <source>
        <dbReference type="Proteomes" id="UP001059295"/>
    </source>
</evidence>
<feature type="transmembrane region" description="Helical" evidence="14">
    <location>
        <begin position="24"/>
        <end position="47"/>
    </location>
</feature>
<evidence type="ECO:0000256" key="13">
    <source>
        <dbReference type="PROSITE-ProRule" id="PRU00289"/>
    </source>
</evidence>
<dbReference type="Pfam" id="PF09397">
    <property type="entry name" value="FtsK_gamma"/>
    <property type="match status" value="1"/>
</dbReference>
<evidence type="ECO:0000256" key="11">
    <source>
        <dbReference type="ARBA" id="ARBA00023136"/>
    </source>
</evidence>
<keyword evidence="9 14" id="KW-1133">Transmembrane helix</keyword>
<dbReference type="SUPFAM" id="SSF46785">
    <property type="entry name" value="Winged helix' DNA-binding domain"/>
    <property type="match status" value="1"/>
</dbReference>
<keyword evidence="12" id="KW-0131">Cell cycle</keyword>
<evidence type="ECO:0000256" key="5">
    <source>
        <dbReference type="ARBA" id="ARBA00022692"/>
    </source>
</evidence>
<dbReference type="Gene3D" id="3.40.50.300">
    <property type="entry name" value="P-loop containing nucleotide triphosphate hydrolases"/>
    <property type="match status" value="1"/>
</dbReference>
<keyword evidence="10" id="KW-0238">DNA-binding</keyword>
<evidence type="ECO:0000256" key="10">
    <source>
        <dbReference type="ARBA" id="ARBA00023125"/>
    </source>
</evidence>
<dbReference type="InterPro" id="IPR018541">
    <property type="entry name" value="Ftsk_gamma"/>
</dbReference>
<gene>
    <name evidence="16" type="ORF">NQ491_08310</name>
</gene>
<protein>
    <submittedName>
        <fullName evidence="16">DNA translocase FtsK</fullName>
    </submittedName>
</protein>
<proteinExistence type="inferred from homology"/>
<comment type="similarity">
    <text evidence="2">Belongs to the FtsK/SpoIIIE/SftA family.</text>
</comment>
<evidence type="ECO:0000256" key="6">
    <source>
        <dbReference type="ARBA" id="ARBA00022741"/>
    </source>
</evidence>
<keyword evidence="4" id="KW-0132">Cell division</keyword>
<dbReference type="SMART" id="SM00843">
    <property type="entry name" value="Ftsk_gamma"/>
    <property type="match status" value="1"/>
</dbReference>
<feature type="domain" description="FtsK" evidence="15">
    <location>
        <begin position="600"/>
        <end position="804"/>
    </location>
</feature>
<evidence type="ECO:0000256" key="9">
    <source>
        <dbReference type="ARBA" id="ARBA00022989"/>
    </source>
</evidence>
<reference evidence="16" key="1">
    <citation type="journal article" date="2022" name="Cell">
        <title>Design, construction, and in vivo augmentation of a complex gut microbiome.</title>
        <authorList>
            <person name="Cheng A.G."/>
            <person name="Ho P.Y."/>
            <person name="Aranda-Diaz A."/>
            <person name="Jain S."/>
            <person name="Yu F.B."/>
            <person name="Meng X."/>
            <person name="Wang M."/>
            <person name="Iakiviak M."/>
            <person name="Nagashima K."/>
            <person name="Zhao A."/>
            <person name="Murugkar P."/>
            <person name="Patil A."/>
            <person name="Atabakhsh K."/>
            <person name="Weakley A."/>
            <person name="Yan J."/>
            <person name="Brumbaugh A.R."/>
            <person name="Higginbottom S."/>
            <person name="Dimas A."/>
            <person name="Shiver A.L."/>
            <person name="Deutschbauer A."/>
            <person name="Neff N."/>
            <person name="Sonnenburg J.L."/>
            <person name="Huang K.C."/>
            <person name="Fischbach M.A."/>
        </authorList>
    </citation>
    <scope>NUCLEOTIDE SEQUENCE</scope>
    <source>
        <strain evidence="16">AP11</strain>
    </source>
</reference>
<feature type="transmembrane region" description="Helical" evidence="14">
    <location>
        <begin position="87"/>
        <end position="106"/>
    </location>
</feature>
<comment type="subcellular location">
    <subcellularLocation>
        <location evidence="1">Cell membrane</location>
        <topology evidence="1">Multi-pass membrane protein</topology>
    </subcellularLocation>
</comment>
<sequence length="959" mass="104302">MATKKKTTGASQPEVRGLSDTKRWIYGFALLFFALFVGVAVVSYFIYWRDDQNVALWSRVLAAGEQPVMNWGGKLGAVLANYIVGDWFGLFGFCVPVVLVILSLRIMRFRPAMLRKSVRLTLILMILGSLTLGYLFGDSWTVFGSGLGGQQGIEVSRWLVSVLGRVGAGLLLLLSIILYAIYVNRNTISLLNRVGKEIVDNGKKVGGAVTSTATEMIRHELRGGNKKVAAGAAAESAEGLAENAATEPAGSEDDDVFTVRDASERNDTPFYPGELIDDDGFVVVDRSGLSRPPIVPKEESAPAGRTEIDDDGFVVTDLTVEEPPRTEVDEDGFTIQYASGDGEALREPAREAVDSVPVGWRDPAAGTGLVTGAALEAAGGAVGQEARAAETSAVAASPEGRIAVGMPQAGASVSEDDRFVASVPGDAAIEERDDMAVERLPQDETLSEDEIESTLYDPTLDLSSYQRPPVELLEDHSVEVSVTSEEIVENKNRIKETLENFGIRIEKIKATIGPTVTLYEIVPSPGVRISKIKNLEDDIALSLSALGIRIIAPIPGKGTIGIEVPNKDKKIVSMYSVIKSVKFQESKYDIPVVLGKTIQDETFVIDLAKMPHLLVAGATGQGKSVGLNAIITSLLYKKHPSELKLVLVDPKKVELTLYSKLERHFLAKMPGEDDAIITDTHKVIYTLNSLCIEMDARYNLLRAAEVRKITEYNDKFIHRRLNPQKGHRYLPYIVVIIDEFADLIMTAGREIETPIARIAQLARAVGIHLVIATQRPTTNIITGVIKANFPARIAFRVTSMVDSRTIIDQPGANQLIGRGDMLVSTGNDLIRVQCAFVDTPEIERITEFIASQRGYVGAYELPEYTPEGGGEGAAGNKTNDLSQLDSMFEEVARFVVQNQQGSTSSIQRRFSIGYNRAGRIMDQLEMAGVVGKAEGSKPREVLIADMMSLEKILSSLEDL</sequence>
<dbReference type="Pfam" id="PF17854">
    <property type="entry name" value="FtsK_alpha"/>
    <property type="match status" value="1"/>
</dbReference>
<keyword evidence="5 14" id="KW-0812">Transmembrane</keyword>
<dbReference type="InterPro" id="IPR050206">
    <property type="entry name" value="FtsK/SpoIIIE/SftA"/>
</dbReference>
<dbReference type="InterPro" id="IPR027417">
    <property type="entry name" value="P-loop_NTPase"/>
</dbReference>
<dbReference type="InterPro" id="IPR025199">
    <property type="entry name" value="FtsK_4TM"/>
</dbReference>
<dbReference type="PROSITE" id="PS50901">
    <property type="entry name" value="FTSK"/>
    <property type="match status" value="1"/>
</dbReference>
<dbReference type="CDD" id="cd01127">
    <property type="entry name" value="TrwB_TraG_TraD_VirD4"/>
    <property type="match status" value="1"/>
</dbReference>
<dbReference type="SUPFAM" id="SSF52540">
    <property type="entry name" value="P-loop containing nucleoside triphosphate hydrolases"/>
    <property type="match status" value="1"/>
</dbReference>